<accession>H8KNU0</accession>
<feature type="transmembrane region" description="Helical" evidence="1">
    <location>
        <begin position="25"/>
        <end position="45"/>
    </location>
</feature>
<proteinExistence type="predicted"/>
<dbReference type="Pfam" id="PF13571">
    <property type="entry name" value="DUF4133"/>
    <property type="match status" value="1"/>
</dbReference>
<sequence>MSSSVYQINKGINKSIEFRGLKAQYIWYLGAGVILLLILFAILYIAEVNSFLCIGIVALAGSFLIFRLYALSNKYGEHGLMKALAKRNLPKVIKVYERSFPGVSVKKVLEE</sequence>
<organism evidence="2 3">
    <name type="scientific">Solitalea canadensis (strain ATCC 29591 / DSM 3403 / JCM 21819 / LMG 8368 / NBRC 15130 / NCIMB 12057 / USAM 9D)</name>
    <name type="common">Flexibacter canadensis</name>
    <dbReference type="NCBI Taxonomy" id="929556"/>
    <lineage>
        <taxon>Bacteria</taxon>
        <taxon>Pseudomonadati</taxon>
        <taxon>Bacteroidota</taxon>
        <taxon>Sphingobacteriia</taxon>
        <taxon>Sphingobacteriales</taxon>
        <taxon>Sphingobacteriaceae</taxon>
        <taxon>Solitalea</taxon>
    </lineage>
</organism>
<dbReference type="HOGENOM" id="CLU_141616_0_0_10"/>
<feature type="transmembrane region" description="Helical" evidence="1">
    <location>
        <begin position="51"/>
        <end position="71"/>
    </location>
</feature>
<gene>
    <name evidence="2" type="ordered locus">Solca_0205</name>
</gene>
<protein>
    <recommendedName>
        <fullName evidence="4">DUF4133 domain-containing protein</fullName>
    </recommendedName>
</protein>
<name>H8KNU0_SOLCM</name>
<dbReference type="Proteomes" id="UP000007590">
    <property type="component" value="Chromosome"/>
</dbReference>
<keyword evidence="1" id="KW-0812">Transmembrane</keyword>
<keyword evidence="3" id="KW-1185">Reference proteome</keyword>
<dbReference type="EMBL" id="CP003349">
    <property type="protein sequence ID" value="AFD05351.1"/>
    <property type="molecule type" value="Genomic_DNA"/>
</dbReference>
<evidence type="ECO:0000256" key="1">
    <source>
        <dbReference type="SAM" id="Phobius"/>
    </source>
</evidence>
<dbReference type="InterPro" id="IPR025407">
    <property type="entry name" value="DUF4133"/>
</dbReference>
<dbReference type="OrthoDB" id="1273979at2"/>
<keyword evidence="1" id="KW-1133">Transmembrane helix</keyword>
<dbReference type="KEGG" id="scn:Solca_0205"/>
<dbReference type="AlphaFoldDB" id="H8KNU0"/>
<reference evidence="2" key="1">
    <citation type="submission" date="2012-02" db="EMBL/GenBank/DDBJ databases">
        <title>The complete genome of Solitalea canadensis DSM 3403.</title>
        <authorList>
            <consortium name="US DOE Joint Genome Institute (JGI-PGF)"/>
            <person name="Lucas S."/>
            <person name="Copeland A."/>
            <person name="Lapidus A."/>
            <person name="Glavina del Rio T."/>
            <person name="Dalin E."/>
            <person name="Tice H."/>
            <person name="Bruce D."/>
            <person name="Goodwin L."/>
            <person name="Pitluck S."/>
            <person name="Peters L."/>
            <person name="Ovchinnikova G."/>
            <person name="Lu M."/>
            <person name="Kyrpides N."/>
            <person name="Mavromatis K."/>
            <person name="Ivanova N."/>
            <person name="Brettin T."/>
            <person name="Detter J.C."/>
            <person name="Han C."/>
            <person name="Larimer F."/>
            <person name="Land M."/>
            <person name="Hauser L."/>
            <person name="Markowitz V."/>
            <person name="Cheng J.-F."/>
            <person name="Hugenholtz P."/>
            <person name="Woyke T."/>
            <person name="Wu D."/>
            <person name="Spring S."/>
            <person name="Schroeder M."/>
            <person name="Kopitz M."/>
            <person name="Brambilla E."/>
            <person name="Klenk H.-P."/>
            <person name="Eisen J.A."/>
        </authorList>
    </citation>
    <scope>NUCLEOTIDE SEQUENCE</scope>
    <source>
        <strain evidence="2">DSM 3403</strain>
    </source>
</reference>
<evidence type="ECO:0000313" key="2">
    <source>
        <dbReference type="EMBL" id="AFD05351.1"/>
    </source>
</evidence>
<dbReference type="STRING" id="929556.Solca_0205"/>
<keyword evidence="1" id="KW-0472">Membrane</keyword>
<evidence type="ECO:0008006" key="4">
    <source>
        <dbReference type="Google" id="ProtNLM"/>
    </source>
</evidence>
<evidence type="ECO:0000313" key="3">
    <source>
        <dbReference type="Proteomes" id="UP000007590"/>
    </source>
</evidence>
<dbReference type="RefSeq" id="WP_014678579.1">
    <property type="nucleotide sequence ID" value="NC_017770.1"/>
</dbReference>
<dbReference type="eggNOG" id="ENOG502ZR4G">
    <property type="taxonomic scope" value="Bacteria"/>
</dbReference>